<keyword evidence="3" id="KW-1185">Reference proteome</keyword>
<gene>
    <name evidence="2" type="ORF">Acr_22g0009590</name>
</gene>
<comment type="caution">
    <text evidence="2">The sequence shown here is derived from an EMBL/GenBank/DDBJ whole genome shotgun (WGS) entry which is preliminary data.</text>
</comment>
<proteinExistence type="predicted"/>
<dbReference type="AlphaFoldDB" id="A0A7J0GLD9"/>
<evidence type="ECO:0000313" key="2">
    <source>
        <dbReference type="EMBL" id="GFZ11561.1"/>
    </source>
</evidence>
<feature type="transmembrane region" description="Helical" evidence="1">
    <location>
        <begin position="108"/>
        <end position="129"/>
    </location>
</feature>
<keyword evidence="1" id="KW-0812">Transmembrane</keyword>
<feature type="transmembrane region" description="Helical" evidence="1">
    <location>
        <begin position="135"/>
        <end position="156"/>
    </location>
</feature>
<evidence type="ECO:0000256" key="1">
    <source>
        <dbReference type="SAM" id="Phobius"/>
    </source>
</evidence>
<name>A0A7J0GLD9_9ERIC</name>
<evidence type="ECO:0000313" key="3">
    <source>
        <dbReference type="Proteomes" id="UP000585474"/>
    </source>
</evidence>
<protein>
    <submittedName>
        <fullName evidence="2">Calmodulin-binding transcription activator 5</fullName>
    </submittedName>
</protein>
<sequence>MKIQFASRLTLKEQLVIKNCYWEINRREFRDSFYGVILRKEEDALVEMEFNHKTKKVRRTTLVLWFKVITSKYRISLESRLPSMSPSGKMRDVVEGGNMWNLTFRRKVICMVGESYLGVETAAAVAVLYVADSDILVHTASVMAGLLMIDTVGIIVGGKHI</sequence>
<organism evidence="2 3">
    <name type="scientific">Actinidia rufa</name>
    <dbReference type="NCBI Taxonomy" id="165716"/>
    <lineage>
        <taxon>Eukaryota</taxon>
        <taxon>Viridiplantae</taxon>
        <taxon>Streptophyta</taxon>
        <taxon>Embryophyta</taxon>
        <taxon>Tracheophyta</taxon>
        <taxon>Spermatophyta</taxon>
        <taxon>Magnoliopsida</taxon>
        <taxon>eudicotyledons</taxon>
        <taxon>Gunneridae</taxon>
        <taxon>Pentapetalae</taxon>
        <taxon>asterids</taxon>
        <taxon>Ericales</taxon>
        <taxon>Actinidiaceae</taxon>
        <taxon>Actinidia</taxon>
    </lineage>
</organism>
<reference evidence="2 3" key="1">
    <citation type="submission" date="2019-07" db="EMBL/GenBank/DDBJ databases">
        <title>De Novo Assembly of kiwifruit Actinidia rufa.</title>
        <authorList>
            <person name="Sugita-Konishi S."/>
            <person name="Sato K."/>
            <person name="Mori E."/>
            <person name="Abe Y."/>
            <person name="Kisaki G."/>
            <person name="Hamano K."/>
            <person name="Suezawa K."/>
            <person name="Otani M."/>
            <person name="Fukuda T."/>
            <person name="Manabe T."/>
            <person name="Gomi K."/>
            <person name="Tabuchi M."/>
            <person name="Akimitsu K."/>
            <person name="Kataoka I."/>
        </authorList>
    </citation>
    <scope>NUCLEOTIDE SEQUENCE [LARGE SCALE GENOMIC DNA]</scope>
    <source>
        <strain evidence="3">cv. Fuchu</strain>
    </source>
</reference>
<accession>A0A7J0GLD9</accession>
<keyword evidence="1" id="KW-0472">Membrane</keyword>
<keyword evidence="1" id="KW-1133">Transmembrane helix</keyword>
<dbReference type="EMBL" id="BJWL01000022">
    <property type="protein sequence ID" value="GFZ11561.1"/>
    <property type="molecule type" value="Genomic_DNA"/>
</dbReference>
<dbReference type="Proteomes" id="UP000585474">
    <property type="component" value="Unassembled WGS sequence"/>
</dbReference>